<dbReference type="InterPro" id="IPR055427">
    <property type="entry name" value="TRAPPC13_N"/>
</dbReference>
<name>A0A3P7NPY5_DIBLA</name>
<evidence type="ECO:0000313" key="3">
    <source>
        <dbReference type="Proteomes" id="UP000281553"/>
    </source>
</evidence>
<dbReference type="Pfam" id="PF06159">
    <property type="entry name" value="TRAPPC13_N"/>
    <property type="match status" value="1"/>
</dbReference>
<evidence type="ECO:0000259" key="1">
    <source>
        <dbReference type="Pfam" id="PF06159"/>
    </source>
</evidence>
<feature type="domain" description="Trafficking protein particle complex subunit 13 N-terminal" evidence="1">
    <location>
        <begin position="2"/>
        <end position="31"/>
    </location>
</feature>
<protein>
    <recommendedName>
        <fullName evidence="1">Trafficking protein particle complex subunit 13 N-terminal domain-containing protein</fullName>
    </recommendedName>
</protein>
<dbReference type="OrthoDB" id="10250284at2759"/>
<reference evidence="2 3" key="1">
    <citation type="submission" date="2018-11" db="EMBL/GenBank/DDBJ databases">
        <authorList>
            <consortium name="Pathogen Informatics"/>
        </authorList>
    </citation>
    <scope>NUCLEOTIDE SEQUENCE [LARGE SCALE GENOMIC DNA]</scope>
</reference>
<proteinExistence type="predicted"/>
<dbReference type="Proteomes" id="UP000281553">
    <property type="component" value="Unassembled WGS sequence"/>
</dbReference>
<dbReference type="AlphaFoldDB" id="A0A3P7NPY5"/>
<evidence type="ECO:0000313" key="2">
    <source>
        <dbReference type="EMBL" id="VDN45244.1"/>
    </source>
</evidence>
<sequence>MKPHESLNAVVQHEMKELGEHTLACSVSYVISSPSGLRLPDQQVILPRQSNPTGSLSSPRFPATYLSFLFSYSA</sequence>
<organism evidence="2 3">
    <name type="scientific">Dibothriocephalus latus</name>
    <name type="common">Fish tapeworm</name>
    <name type="synonym">Diphyllobothrium latum</name>
    <dbReference type="NCBI Taxonomy" id="60516"/>
    <lineage>
        <taxon>Eukaryota</taxon>
        <taxon>Metazoa</taxon>
        <taxon>Spiralia</taxon>
        <taxon>Lophotrochozoa</taxon>
        <taxon>Platyhelminthes</taxon>
        <taxon>Cestoda</taxon>
        <taxon>Eucestoda</taxon>
        <taxon>Diphyllobothriidea</taxon>
        <taxon>Diphyllobothriidae</taxon>
        <taxon>Dibothriocephalus</taxon>
    </lineage>
</organism>
<accession>A0A3P7NPY5</accession>
<gene>
    <name evidence="2" type="ORF">DILT_LOCUS19556</name>
</gene>
<dbReference type="EMBL" id="UYRU01115520">
    <property type="protein sequence ID" value="VDN45244.1"/>
    <property type="molecule type" value="Genomic_DNA"/>
</dbReference>
<keyword evidence="3" id="KW-1185">Reference proteome</keyword>